<dbReference type="InterPro" id="IPR045051">
    <property type="entry name" value="SBT"/>
</dbReference>
<dbReference type="Gene3D" id="3.30.70.80">
    <property type="entry name" value="Peptidase S8 propeptide/proteinase inhibitor I9"/>
    <property type="match status" value="1"/>
</dbReference>
<dbReference type="InterPro" id="IPR037045">
    <property type="entry name" value="S8pro/Inhibitor_I9_sf"/>
</dbReference>
<dbReference type="AlphaFoldDB" id="A0A4U6T276"/>
<evidence type="ECO:0000313" key="5">
    <source>
        <dbReference type="EMBL" id="TKV95697.1"/>
    </source>
</evidence>
<dbReference type="Proteomes" id="UP000298652">
    <property type="component" value="Chromosome 9"/>
</dbReference>
<accession>A0A4U6T276</accession>
<organism evidence="5 6">
    <name type="scientific">Setaria viridis</name>
    <name type="common">Green bristlegrass</name>
    <name type="synonym">Setaria italica subsp. viridis</name>
    <dbReference type="NCBI Taxonomy" id="4556"/>
    <lineage>
        <taxon>Eukaryota</taxon>
        <taxon>Viridiplantae</taxon>
        <taxon>Streptophyta</taxon>
        <taxon>Embryophyta</taxon>
        <taxon>Tracheophyta</taxon>
        <taxon>Spermatophyta</taxon>
        <taxon>Magnoliopsida</taxon>
        <taxon>Liliopsida</taxon>
        <taxon>Poales</taxon>
        <taxon>Poaceae</taxon>
        <taxon>PACMAD clade</taxon>
        <taxon>Panicoideae</taxon>
        <taxon>Panicodae</taxon>
        <taxon>Paniceae</taxon>
        <taxon>Cenchrinae</taxon>
        <taxon>Setaria</taxon>
    </lineage>
</organism>
<dbReference type="InterPro" id="IPR010259">
    <property type="entry name" value="S8pro/Inhibitor_I9"/>
</dbReference>
<dbReference type="PANTHER" id="PTHR10795">
    <property type="entry name" value="PROPROTEIN CONVERTASE SUBTILISIN/KEXIN"/>
    <property type="match status" value="1"/>
</dbReference>
<reference evidence="5" key="1">
    <citation type="submission" date="2019-03" db="EMBL/GenBank/DDBJ databases">
        <title>WGS assembly of Setaria viridis.</title>
        <authorList>
            <person name="Huang P."/>
            <person name="Jenkins J."/>
            <person name="Grimwood J."/>
            <person name="Barry K."/>
            <person name="Healey A."/>
            <person name="Mamidi S."/>
            <person name="Sreedasyam A."/>
            <person name="Shu S."/>
            <person name="Feldman M."/>
            <person name="Wu J."/>
            <person name="Yu Y."/>
            <person name="Chen C."/>
            <person name="Johnson J."/>
            <person name="Rokhsar D."/>
            <person name="Baxter I."/>
            <person name="Schmutz J."/>
            <person name="Brutnell T."/>
            <person name="Kellogg E."/>
        </authorList>
    </citation>
    <scope>NUCLEOTIDE SEQUENCE [LARGE SCALE GENOMIC DNA]</scope>
</reference>
<dbReference type="GO" id="GO:0004252">
    <property type="term" value="F:serine-type endopeptidase activity"/>
    <property type="evidence" value="ECO:0007669"/>
    <property type="project" value="InterPro"/>
</dbReference>
<dbReference type="Gene3D" id="3.40.50.200">
    <property type="entry name" value="Peptidase S8/S53 domain"/>
    <property type="match status" value="1"/>
</dbReference>
<feature type="domain" description="Inhibitor I9" evidence="4">
    <location>
        <begin position="44"/>
        <end position="86"/>
    </location>
</feature>
<comment type="similarity">
    <text evidence="1">Belongs to the peptidase S8 family.</text>
</comment>
<dbReference type="SUPFAM" id="SSF52743">
    <property type="entry name" value="Subtilisin-like"/>
    <property type="match status" value="1"/>
</dbReference>
<dbReference type="PRINTS" id="PR00723">
    <property type="entry name" value="SUBTILISIN"/>
</dbReference>
<keyword evidence="2" id="KW-0732">Signal</keyword>
<name>A0A4U6T276_SETVI</name>
<dbReference type="Gramene" id="TKV95697">
    <property type="protein sequence ID" value="TKV95697"/>
    <property type="gene ID" value="SEVIR_9G379200v2"/>
</dbReference>
<evidence type="ECO:0000259" key="4">
    <source>
        <dbReference type="Pfam" id="PF05922"/>
    </source>
</evidence>
<evidence type="ECO:0000256" key="2">
    <source>
        <dbReference type="ARBA" id="ARBA00022729"/>
    </source>
</evidence>
<gene>
    <name evidence="5" type="ORF">SEVIR_9G379200v2</name>
</gene>
<feature type="region of interest" description="Disordered" evidence="3">
    <location>
        <begin position="237"/>
        <end position="260"/>
    </location>
</feature>
<keyword evidence="6" id="KW-1185">Reference proteome</keyword>
<evidence type="ECO:0000256" key="3">
    <source>
        <dbReference type="SAM" id="MobiDB-lite"/>
    </source>
</evidence>
<dbReference type="GO" id="GO:0006508">
    <property type="term" value="P:proteolysis"/>
    <property type="evidence" value="ECO:0007669"/>
    <property type="project" value="InterPro"/>
</dbReference>
<dbReference type="InterPro" id="IPR015500">
    <property type="entry name" value="Peptidase_S8_subtilisin-rel"/>
</dbReference>
<dbReference type="Pfam" id="PF05922">
    <property type="entry name" value="Inhibitor_I9"/>
    <property type="match status" value="1"/>
</dbReference>
<protein>
    <recommendedName>
        <fullName evidence="4">Inhibitor I9 domain-containing protein</fullName>
    </recommendedName>
</protein>
<proteinExistence type="inferred from homology"/>
<dbReference type="EMBL" id="CM016560">
    <property type="protein sequence ID" value="TKV95697.1"/>
    <property type="molecule type" value="Genomic_DNA"/>
</dbReference>
<dbReference type="InterPro" id="IPR036852">
    <property type="entry name" value="Peptidase_S8/S53_dom_sf"/>
</dbReference>
<evidence type="ECO:0000313" key="6">
    <source>
        <dbReference type="Proteomes" id="UP000298652"/>
    </source>
</evidence>
<sequence>MAPPEPTSCSSSLRRRRTCSTRTTRPCTASGTSCSCRAPAAAGAPRRIRHSYTSVLSGLAARLTDAELAAMSRKPGFVRAFPERRFQPMTTGTPAFLGLEPDQGVWNATSYGEGAIIGFLNTGIDKKHPSFRDQDMLPPPAKWKGGCQPPVRCNNKLIGAPSFVGDNTTADDVGHGTHPTGGKSLPAAVCHPPVPLLLQFLSLTSPSAATGPLAIHRPPPPHVWCMLPWEVARGGEERLPPTPSPSFDRPCHRSPRHSRAVPAADKLQNLTHEGAKEKNKKIRCCRPVAMVVEATRTMESMTRMDDKLRRGAMAVDLVVVLRRQATNEDATRSMVDAFIASMRRFQPTSSSRCPATAGVA</sequence>
<evidence type="ECO:0000256" key="1">
    <source>
        <dbReference type="ARBA" id="ARBA00011073"/>
    </source>
</evidence>